<gene>
    <name evidence="7" type="ORF">AsAng_0025010</name>
</gene>
<dbReference type="PIRSF" id="PIRSF006324">
    <property type="entry name" value="LeuE"/>
    <property type="match status" value="1"/>
</dbReference>
<evidence type="ECO:0000256" key="1">
    <source>
        <dbReference type="ARBA" id="ARBA00004651"/>
    </source>
</evidence>
<keyword evidence="2" id="KW-1003">Cell membrane</keyword>
<reference evidence="7" key="1">
    <citation type="submission" date="2022-09" db="EMBL/GenBank/DDBJ databases">
        <title>Aureispira anguillicida sp. nov., isolated from Leptocephalus of Japanese eel Anguilla japonica.</title>
        <authorList>
            <person name="Yuasa K."/>
            <person name="Mekata T."/>
            <person name="Ikunari K."/>
        </authorList>
    </citation>
    <scope>NUCLEOTIDE SEQUENCE</scope>
    <source>
        <strain evidence="7">EL160426</strain>
    </source>
</reference>
<dbReference type="KEGG" id="aup:AsAng_0025010"/>
<name>A0A916DTH1_9BACT</name>
<keyword evidence="4 6" id="KW-1133">Transmembrane helix</keyword>
<evidence type="ECO:0000256" key="5">
    <source>
        <dbReference type="ARBA" id="ARBA00023136"/>
    </source>
</evidence>
<dbReference type="EMBL" id="AP026867">
    <property type="protein sequence ID" value="BDS11787.1"/>
    <property type="molecule type" value="Genomic_DNA"/>
</dbReference>
<evidence type="ECO:0000256" key="4">
    <source>
        <dbReference type="ARBA" id="ARBA00022989"/>
    </source>
</evidence>
<dbReference type="RefSeq" id="WP_264792931.1">
    <property type="nucleotide sequence ID" value="NZ_AP026867.1"/>
</dbReference>
<dbReference type="PANTHER" id="PTHR30086">
    <property type="entry name" value="ARGININE EXPORTER PROTEIN ARGO"/>
    <property type="match status" value="1"/>
</dbReference>
<evidence type="ECO:0000313" key="8">
    <source>
        <dbReference type="Proteomes" id="UP001060919"/>
    </source>
</evidence>
<dbReference type="GO" id="GO:0005886">
    <property type="term" value="C:plasma membrane"/>
    <property type="evidence" value="ECO:0007669"/>
    <property type="project" value="UniProtKB-SubCell"/>
</dbReference>
<dbReference type="AlphaFoldDB" id="A0A916DTH1"/>
<sequence length="209" mass="23241">MYGIENWEVFIFTALLFIMTPGIDTVFILNKSISQGRKAGIYSTVGINGGILVHTIFASLGLSLVIAQSAIAFMVLKYVGAAYLIYLGFQQLLSNKELKLKASNPPQLSNKQHFFSGLVTNTLNPKVALFFLAFFPQFISKELMGSPLPFIILGTTYAFIGLSWFLLLTLCASIFSKQLKNNTKFNYWLNKVSGLIYILMGIKIALTKK</sequence>
<keyword evidence="5 6" id="KW-0472">Membrane</keyword>
<dbReference type="GO" id="GO:0015171">
    <property type="term" value="F:amino acid transmembrane transporter activity"/>
    <property type="evidence" value="ECO:0007669"/>
    <property type="project" value="TreeGrafter"/>
</dbReference>
<dbReference type="Pfam" id="PF01810">
    <property type="entry name" value="LysE"/>
    <property type="match status" value="1"/>
</dbReference>
<comment type="subcellular location">
    <subcellularLocation>
        <location evidence="1">Cell membrane</location>
        <topology evidence="1">Multi-pass membrane protein</topology>
    </subcellularLocation>
</comment>
<dbReference type="Proteomes" id="UP001060919">
    <property type="component" value="Chromosome"/>
</dbReference>
<feature type="transmembrane region" description="Helical" evidence="6">
    <location>
        <begin position="151"/>
        <end position="175"/>
    </location>
</feature>
<evidence type="ECO:0000256" key="3">
    <source>
        <dbReference type="ARBA" id="ARBA00022692"/>
    </source>
</evidence>
<feature type="transmembrane region" description="Helical" evidence="6">
    <location>
        <begin position="187"/>
        <end position="206"/>
    </location>
</feature>
<evidence type="ECO:0000313" key="7">
    <source>
        <dbReference type="EMBL" id="BDS11787.1"/>
    </source>
</evidence>
<evidence type="ECO:0000256" key="6">
    <source>
        <dbReference type="SAM" id="Phobius"/>
    </source>
</evidence>
<organism evidence="7 8">
    <name type="scientific">Aureispira anguillae</name>
    <dbReference type="NCBI Taxonomy" id="2864201"/>
    <lineage>
        <taxon>Bacteria</taxon>
        <taxon>Pseudomonadati</taxon>
        <taxon>Bacteroidota</taxon>
        <taxon>Saprospiria</taxon>
        <taxon>Saprospirales</taxon>
        <taxon>Saprospiraceae</taxon>
        <taxon>Aureispira</taxon>
    </lineage>
</organism>
<proteinExistence type="predicted"/>
<feature type="transmembrane region" description="Helical" evidence="6">
    <location>
        <begin position="41"/>
        <end position="65"/>
    </location>
</feature>
<keyword evidence="8" id="KW-1185">Reference proteome</keyword>
<dbReference type="InterPro" id="IPR001123">
    <property type="entry name" value="LeuE-type"/>
</dbReference>
<feature type="transmembrane region" description="Helical" evidence="6">
    <location>
        <begin position="6"/>
        <end position="29"/>
    </location>
</feature>
<feature type="transmembrane region" description="Helical" evidence="6">
    <location>
        <begin position="114"/>
        <end position="139"/>
    </location>
</feature>
<accession>A0A916DTH1</accession>
<dbReference type="PANTHER" id="PTHR30086:SF20">
    <property type="entry name" value="ARGININE EXPORTER PROTEIN ARGO-RELATED"/>
    <property type="match status" value="1"/>
</dbReference>
<feature type="transmembrane region" description="Helical" evidence="6">
    <location>
        <begin position="71"/>
        <end position="93"/>
    </location>
</feature>
<protein>
    <submittedName>
        <fullName evidence="7">LysE family translocator</fullName>
    </submittedName>
</protein>
<keyword evidence="3 6" id="KW-0812">Transmembrane</keyword>
<evidence type="ECO:0000256" key="2">
    <source>
        <dbReference type="ARBA" id="ARBA00022475"/>
    </source>
</evidence>